<dbReference type="Gene3D" id="3.40.395.10">
    <property type="entry name" value="Adenoviral Proteinase, Chain A"/>
    <property type="match status" value="1"/>
</dbReference>
<evidence type="ECO:0000256" key="13">
    <source>
        <dbReference type="ARBA" id="ARBA00022801"/>
    </source>
</evidence>
<dbReference type="UniPathway" id="UPA00755"/>
<evidence type="ECO:0000256" key="19">
    <source>
        <dbReference type="ARBA" id="ARBA00023157"/>
    </source>
</evidence>
<keyword evidence="17" id="KW-0333">Golgi apparatus</keyword>
<keyword evidence="14" id="KW-0256">Endoplasmic reticulum</keyword>
<comment type="pathway">
    <text evidence="4">Glycan metabolism; heparan sulfate biosynthesis.</text>
</comment>
<dbReference type="GO" id="GO:0046872">
    <property type="term" value="F:metal ion binding"/>
    <property type="evidence" value="ECO:0007669"/>
    <property type="project" value="UniProtKB-KW"/>
</dbReference>
<dbReference type="GO" id="GO:0008234">
    <property type="term" value="F:cysteine-type peptidase activity"/>
    <property type="evidence" value="ECO:0007669"/>
    <property type="project" value="InterPro"/>
</dbReference>
<comment type="similarity">
    <text evidence="6">Belongs to the glycosyltransferase 14 family. XylT subfamily.</text>
</comment>
<dbReference type="InterPro" id="IPR043538">
    <property type="entry name" value="XYLT"/>
</dbReference>
<keyword evidence="11 23" id="KW-0812">Transmembrane</keyword>
<dbReference type="PANTHER" id="PTHR46025:SF3">
    <property type="entry name" value="XYLOSYLTRANSFERASE OXT"/>
    <property type="match status" value="1"/>
</dbReference>
<comment type="similarity">
    <text evidence="5">Belongs to the peptidase C48 family.</text>
</comment>
<evidence type="ECO:0000256" key="20">
    <source>
        <dbReference type="ARBA" id="ARBA00023180"/>
    </source>
</evidence>
<comment type="pathway">
    <text evidence="3">Glycan metabolism; chondroitin sulfate biosynthesis.</text>
</comment>
<evidence type="ECO:0000256" key="14">
    <source>
        <dbReference type="ARBA" id="ARBA00022824"/>
    </source>
</evidence>
<dbReference type="InterPro" id="IPR003406">
    <property type="entry name" value="Glyco_trans_14"/>
</dbReference>
<evidence type="ECO:0000256" key="2">
    <source>
        <dbReference type="ARBA" id="ARBA00004648"/>
    </source>
</evidence>
<dbReference type="OrthoDB" id="2019572at2759"/>
<evidence type="ECO:0000256" key="5">
    <source>
        <dbReference type="ARBA" id="ARBA00005234"/>
    </source>
</evidence>
<comment type="catalytic activity">
    <reaction evidence="22">
        <text>UDP-alpha-D-xylose + L-seryl-[protein] = 3-O-(beta-D-xylosyl)-L-seryl-[protein] + UDP + H(+)</text>
        <dbReference type="Rhea" id="RHEA:50192"/>
        <dbReference type="Rhea" id="RHEA-COMP:9863"/>
        <dbReference type="Rhea" id="RHEA-COMP:12567"/>
        <dbReference type="ChEBI" id="CHEBI:15378"/>
        <dbReference type="ChEBI" id="CHEBI:29999"/>
        <dbReference type="ChEBI" id="CHEBI:57632"/>
        <dbReference type="ChEBI" id="CHEBI:58223"/>
        <dbReference type="ChEBI" id="CHEBI:132085"/>
        <dbReference type="EC" id="2.4.2.26"/>
    </reaction>
</comment>
<dbReference type="PROSITE" id="PS50600">
    <property type="entry name" value="ULP_PROTEASE"/>
    <property type="match status" value="1"/>
</dbReference>
<evidence type="ECO:0000313" key="25">
    <source>
        <dbReference type="EMBL" id="KYQ99721.1"/>
    </source>
</evidence>
<protein>
    <recommendedName>
        <fullName evidence="7">protein xylosyltransferase</fullName>
        <ecNumber evidence="7">2.4.2.26</ecNumber>
    </recommendedName>
    <alternativeName>
        <fullName evidence="21">Peptide O-xylosyltransferase</fullName>
    </alternativeName>
</protein>
<dbReference type="EC" id="2.4.2.26" evidence="7"/>
<gene>
    <name evidence="25" type="ORF">DLAC_03661</name>
</gene>
<dbReference type="PANTHER" id="PTHR46025">
    <property type="entry name" value="XYLOSYLTRANSFERASE OXT"/>
    <property type="match status" value="1"/>
</dbReference>
<evidence type="ECO:0000256" key="10">
    <source>
        <dbReference type="ARBA" id="ARBA00022679"/>
    </source>
</evidence>
<comment type="subcellular location">
    <subcellularLocation>
        <location evidence="2">Endoplasmic reticulum membrane</location>
        <topology evidence="2">Single-pass type II membrane protein</topology>
    </subcellularLocation>
    <subcellularLocation>
        <location evidence="1">Golgi apparatus membrane</location>
        <topology evidence="1">Single-pass type II membrane protein</topology>
    </subcellularLocation>
</comment>
<keyword evidence="26" id="KW-1185">Reference proteome</keyword>
<dbReference type="EMBL" id="LODT01000020">
    <property type="protein sequence ID" value="KYQ99721.1"/>
    <property type="molecule type" value="Genomic_DNA"/>
</dbReference>
<keyword evidence="8 25" id="KW-0645">Protease</keyword>
<evidence type="ECO:0000256" key="15">
    <source>
        <dbReference type="ARBA" id="ARBA00022968"/>
    </source>
</evidence>
<accession>A0A152A0D6</accession>
<evidence type="ECO:0000256" key="18">
    <source>
        <dbReference type="ARBA" id="ARBA00023136"/>
    </source>
</evidence>
<keyword evidence="12" id="KW-0479">Metal-binding</keyword>
<evidence type="ECO:0000256" key="17">
    <source>
        <dbReference type="ARBA" id="ARBA00023034"/>
    </source>
</evidence>
<dbReference type="GO" id="GO:0005789">
    <property type="term" value="C:endoplasmic reticulum membrane"/>
    <property type="evidence" value="ECO:0007669"/>
    <property type="project" value="UniProtKB-SubCell"/>
</dbReference>
<dbReference type="GO" id="GO:0030158">
    <property type="term" value="F:protein xylosyltransferase activity"/>
    <property type="evidence" value="ECO:0007669"/>
    <property type="project" value="UniProtKB-EC"/>
</dbReference>
<evidence type="ECO:0000256" key="23">
    <source>
        <dbReference type="SAM" id="Phobius"/>
    </source>
</evidence>
<evidence type="ECO:0000256" key="4">
    <source>
        <dbReference type="ARBA" id="ARBA00005093"/>
    </source>
</evidence>
<feature type="domain" description="Ubiquitin-like protease family profile" evidence="24">
    <location>
        <begin position="12"/>
        <end position="188"/>
    </location>
</feature>
<dbReference type="Pfam" id="PF02902">
    <property type="entry name" value="Peptidase_C48"/>
    <property type="match status" value="1"/>
</dbReference>
<dbReference type="OMA" id="WNELIDY"/>
<dbReference type="PROSITE" id="PS01186">
    <property type="entry name" value="EGF_2"/>
    <property type="match status" value="1"/>
</dbReference>
<keyword evidence="9" id="KW-0328">Glycosyltransferase</keyword>
<evidence type="ECO:0000256" key="6">
    <source>
        <dbReference type="ARBA" id="ARBA00010195"/>
    </source>
</evidence>
<evidence type="ECO:0000256" key="21">
    <source>
        <dbReference type="ARBA" id="ARBA00042865"/>
    </source>
</evidence>
<evidence type="ECO:0000313" key="26">
    <source>
        <dbReference type="Proteomes" id="UP000076078"/>
    </source>
</evidence>
<dbReference type="InterPro" id="IPR000742">
    <property type="entry name" value="EGF"/>
</dbReference>
<reference evidence="25 26" key="1">
    <citation type="submission" date="2015-12" db="EMBL/GenBank/DDBJ databases">
        <title>Dictyostelia acquired genes for synthesis and detection of signals that induce cell-type specialization by lateral gene transfer from prokaryotes.</title>
        <authorList>
            <person name="Gloeckner G."/>
            <person name="Schaap P."/>
        </authorList>
    </citation>
    <scope>NUCLEOTIDE SEQUENCE [LARGE SCALE GENOMIC DNA]</scope>
    <source>
        <strain evidence="25 26">TK</strain>
    </source>
</reference>
<dbReference type="PROSITE" id="PS00022">
    <property type="entry name" value="EGF_1"/>
    <property type="match status" value="1"/>
</dbReference>
<dbReference type="InterPro" id="IPR003653">
    <property type="entry name" value="Peptidase_C48_C"/>
</dbReference>
<dbReference type="SUPFAM" id="SSF54001">
    <property type="entry name" value="Cysteine proteinases"/>
    <property type="match status" value="1"/>
</dbReference>
<evidence type="ECO:0000256" key="22">
    <source>
        <dbReference type="ARBA" id="ARBA00047847"/>
    </source>
</evidence>
<keyword evidence="16 23" id="KW-1133">Transmembrane helix</keyword>
<dbReference type="GO" id="GO:0050650">
    <property type="term" value="P:chondroitin sulfate proteoglycan biosynthetic process"/>
    <property type="evidence" value="ECO:0007669"/>
    <property type="project" value="TreeGrafter"/>
</dbReference>
<keyword evidence="13" id="KW-0378">Hydrolase</keyword>
<keyword evidence="19" id="KW-1015">Disulfide bond</keyword>
<dbReference type="Proteomes" id="UP000076078">
    <property type="component" value="Unassembled WGS sequence"/>
</dbReference>
<dbReference type="InParanoid" id="A0A152A0D6"/>
<proteinExistence type="inferred from homology"/>
<keyword evidence="20" id="KW-0325">Glycoprotein</keyword>
<evidence type="ECO:0000256" key="8">
    <source>
        <dbReference type="ARBA" id="ARBA00022670"/>
    </source>
</evidence>
<name>A0A152A0D6_TIELA</name>
<evidence type="ECO:0000256" key="9">
    <source>
        <dbReference type="ARBA" id="ARBA00022676"/>
    </source>
</evidence>
<keyword evidence="18 23" id="KW-0472">Membrane</keyword>
<keyword evidence="15" id="KW-0735">Signal-anchor</keyword>
<evidence type="ECO:0000256" key="11">
    <source>
        <dbReference type="ARBA" id="ARBA00022692"/>
    </source>
</evidence>
<dbReference type="GO" id="GO:0015012">
    <property type="term" value="P:heparan sulfate proteoglycan biosynthetic process"/>
    <property type="evidence" value="ECO:0007669"/>
    <property type="project" value="UniProtKB-UniPathway"/>
</dbReference>
<dbReference type="GO" id="GO:0000139">
    <property type="term" value="C:Golgi membrane"/>
    <property type="evidence" value="ECO:0007669"/>
    <property type="project" value="UniProtKB-SubCell"/>
</dbReference>
<dbReference type="Pfam" id="PF02485">
    <property type="entry name" value="Branch"/>
    <property type="match status" value="1"/>
</dbReference>
<dbReference type="AlphaFoldDB" id="A0A152A0D6"/>
<feature type="transmembrane region" description="Helical" evidence="23">
    <location>
        <begin position="227"/>
        <end position="247"/>
    </location>
</feature>
<dbReference type="GO" id="GO:0006508">
    <property type="term" value="P:proteolysis"/>
    <property type="evidence" value="ECO:0007669"/>
    <property type="project" value="UniProtKB-KW"/>
</dbReference>
<evidence type="ECO:0000256" key="1">
    <source>
        <dbReference type="ARBA" id="ARBA00004323"/>
    </source>
</evidence>
<evidence type="ECO:0000256" key="12">
    <source>
        <dbReference type="ARBA" id="ARBA00022723"/>
    </source>
</evidence>
<dbReference type="FunCoup" id="A0A152A0D6">
    <property type="interactions" value="2"/>
</dbReference>
<dbReference type="InterPro" id="IPR038765">
    <property type="entry name" value="Papain-like_cys_pep_sf"/>
</dbReference>
<evidence type="ECO:0000256" key="7">
    <source>
        <dbReference type="ARBA" id="ARBA00011972"/>
    </source>
</evidence>
<evidence type="ECO:0000256" key="3">
    <source>
        <dbReference type="ARBA" id="ARBA00004840"/>
    </source>
</evidence>
<dbReference type="STRING" id="361077.A0A152A0D6"/>
<sequence>MADKIYLTFKDSQLYDSDIRILESSGSWLNDAIISFYLEYLTSEYLSKDGSNKTVKQLNNSNVLLSQPSAMFMLNFIDDSNEILELFKPLKFTEQQLIFIPLNNNSDPTRVAGGSHWSLLVYVKNLNRFLYYDSMNGNNLSDSKRLASKLAFLQNPKDLRNLVEIKKTPQQKNGYDCGVYVCCLIEYILKSIKSKDTVDLLSNIDFENEILNNITPLYILTSTHLSILRYFILLIVITIISTLLFLYSCGTTANNQSQNRVYKYFVVPTEPIQNVNITYDYNIPRYIKSKNTNRNISASSNITITSKNYINWIKNIECSNGGIGFQNGQCICTYPYTGKHCQLIDDIYNNDKCLEWDKMSDIKLSIYQNENKQFKFNQTECNHSPIGVCCSGKYRTLNSHLLFLDSQNVTTGLQRILSLYGPWDSNDKELLSSYLLQSENSISLKFSKNDDSPTLPKSTDSKTRTNLAFVILLHNFTLESFQQLFQIIYRPKHYYVIHIDKNNYNSESNQQLYEYIKLIKNPYDNIIVLDNSISGAWGSISLVYAELISFTKLLEMLEIRKLKYPNTYQQWNHVINLSINDFPTQPLINLEKFLSDPTNINRNFLHEDIDKGIYRYDRNWLECNKTMLYLDSKDKCGDFSGLLKFINKSEFREGSQWHFLTYKYARYLVSNLYPIERLMSLKFTLIPDELYFQVSKSKSTDISDQSWDNYNYRYVPWNNKNFEVQWNELIDYPYTHFFTRKVYSTELKQKIIDKLLNKNVS</sequence>
<organism evidence="25 26">
    <name type="scientific">Tieghemostelium lacteum</name>
    <name type="common">Slime mold</name>
    <name type="synonym">Dictyostelium lacteum</name>
    <dbReference type="NCBI Taxonomy" id="361077"/>
    <lineage>
        <taxon>Eukaryota</taxon>
        <taxon>Amoebozoa</taxon>
        <taxon>Evosea</taxon>
        <taxon>Eumycetozoa</taxon>
        <taxon>Dictyostelia</taxon>
        <taxon>Dictyosteliales</taxon>
        <taxon>Raperosteliaceae</taxon>
        <taxon>Tieghemostelium</taxon>
    </lineage>
</organism>
<evidence type="ECO:0000256" key="16">
    <source>
        <dbReference type="ARBA" id="ARBA00022989"/>
    </source>
</evidence>
<dbReference type="UniPathway" id="UPA00756"/>
<keyword evidence="10" id="KW-0808">Transferase</keyword>
<evidence type="ECO:0000259" key="24">
    <source>
        <dbReference type="PROSITE" id="PS50600"/>
    </source>
</evidence>
<comment type="caution">
    <text evidence="25">The sequence shown here is derived from an EMBL/GenBank/DDBJ whole genome shotgun (WGS) entry which is preliminary data.</text>
</comment>